<evidence type="ECO:0000256" key="1">
    <source>
        <dbReference type="SAM" id="Phobius"/>
    </source>
</evidence>
<dbReference type="AlphaFoldDB" id="A0AAV2AUQ9"/>
<keyword evidence="3" id="KW-1185">Reference proteome</keyword>
<protein>
    <submittedName>
        <fullName evidence="2">Uncharacterized protein</fullName>
    </submittedName>
</protein>
<evidence type="ECO:0000313" key="2">
    <source>
        <dbReference type="EMBL" id="CAL1287024.1"/>
    </source>
</evidence>
<sequence length="65" mass="7213">MTKNGFGNINKDLKLFGMFSGLINQLGALIFLKVSKNMKGSKNTGCRAVLKITVQRNFNYSSKIL</sequence>
<reference evidence="2 3" key="1">
    <citation type="submission" date="2024-04" db="EMBL/GenBank/DDBJ databases">
        <authorList>
            <person name="Rising A."/>
            <person name="Reimegard J."/>
            <person name="Sonavane S."/>
            <person name="Akerstrom W."/>
            <person name="Nylinder S."/>
            <person name="Hedman E."/>
            <person name="Kallberg Y."/>
        </authorList>
    </citation>
    <scope>NUCLEOTIDE SEQUENCE [LARGE SCALE GENOMIC DNA]</scope>
</reference>
<accession>A0AAV2AUQ9</accession>
<keyword evidence="1" id="KW-0472">Membrane</keyword>
<comment type="caution">
    <text evidence="2">The sequence shown here is derived from an EMBL/GenBank/DDBJ whole genome shotgun (WGS) entry which is preliminary data.</text>
</comment>
<dbReference type="Proteomes" id="UP001497382">
    <property type="component" value="Unassembled WGS sequence"/>
</dbReference>
<keyword evidence="1" id="KW-1133">Transmembrane helix</keyword>
<dbReference type="EMBL" id="CAXIEN010000212">
    <property type="protein sequence ID" value="CAL1287024.1"/>
    <property type="molecule type" value="Genomic_DNA"/>
</dbReference>
<organism evidence="2 3">
    <name type="scientific">Larinioides sclopetarius</name>
    <dbReference type="NCBI Taxonomy" id="280406"/>
    <lineage>
        <taxon>Eukaryota</taxon>
        <taxon>Metazoa</taxon>
        <taxon>Ecdysozoa</taxon>
        <taxon>Arthropoda</taxon>
        <taxon>Chelicerata</taxon>
        <taxon>Arachnida</taxon>
        <taxon>Araneae</taxon>
        <taxon>Araneomorphae</taxon>
        <taxon>Entelegynae</taxon>
        <taxon>Araneoidea</taxon>
        <taxon>Araneidae</taxon>
        <taxon>Larinioides</taxon>
    </lineage>
</organism>
<gene>
    <name evidence="2" type="ORF">LARSCL_LOCUS14582</name>
</gene>
<feature type="transmembrane region" description="Helical" evidence="1">
    <location>
        <begin position="15"/>
        <end position="32"/>
    </location>
</feature>
<proteinExistence type="predicted"/>
<keyword evidence="1" id="KW-0812">Transmembrane</keyword>
<name>A0AAV2AUQ9_9ARAC</name>
<evidence type="ECO:0000313" key="3">
    <source>
        <dbReference type="Proteomes" id="UP001497382"/>
    </source>
</evidence>